<evidence type="ECO:0000256" key="2">
    <source>
        <dbReference type="SAM" id="Phobius"/>
    </source>
</evidence>
<accession>A0ABP7B2K7</accession>
<evidence type="ECO:0000313" key="3">
    <source>
        <dbReference type="EMBL" id="GAA3645617.1"/>
    </source>
</evidence>
<dbReference type="EMBL" id="BAAAYV010000002">
    <property type="protein sequence ID" value="GAA3645617.1"/>
    <property type="molecule type" value="Genomic_DNA"/>
</dbReference>
<dbReference type="RefSeq" id="WP_221857675.1">
    <property type="nucleotide sequence ID" value="NZ_BAAAYV010000002.1"/>
</dbReference>
<organism evidence="3 4">
    <name type="scientific">Microbacterium marinilacus</name>
    <dbReference type="NCBI Taxonomy" id="415209"/>
    <lineage>
        <taxon>Bacteria</taxon>
        <taxon>Bacillati</taxon>
        <taxon>Actinomycetota</taxon>
        <taxon>Actinomycetes</taxon>
        <taxon>Micrococcales</taxon>
        <taxon>Microbacteriaceae</taxon>
        <taxon>Microbacterium</taxon>
    </lineage>
</organism>
<reference evidence="4" key="1">
    <citation type="journal article" date="2019" name="Int. J. Syst. Evol. Microbiol.">
        <title>The Global Catalogue of Microorganisms (GCM) 10K type strain sequencing project: providing services to taxonomists for standard genome sequencing and annotation.</title>
        <authorList>
            <consortium name="The Broad Institute Genomics Platform"/>
            <consortium name="The Broad Institute Genome Sequencing Center for Infectious Disease"/>
            <person name="Wu L."/>
            <person name="Ma J."/>
        </authorList>
    </citation>
    <scope>NUCLEOTIDE SEQUENCE [LARGE SCALE GENOMIC DNA]</scope>
    <source>
        <strain evidence="4">JCM 16546</strain>
    </source>
</reference>
<dbReference type="Pfam" id="PF09534">
    <property type="entry name" value="Trp_oprn_chp"/>
    <property type="match status" value="1"/>
</dbReference>
<keyword evidence="2" id="KW-0472">Membrane</keyword>
<feature type="transmembrane region" description="Helical" evidence="2">
    <location>
        <begin position="52"/>
        <end position="72"/>
    </location>
</feature>
<feature type="transmembrane region" description="Helical" evidence="2">
    <location>
        <begin position="79"/>
        <end position="97"/>
    </location>
</feature>
<feature type="compositionally biased region" description="Basic and acidic residues" evidence="1">
    <location>
        <begin position="191"/>
        <end position="200"/>
    </location>
</feature>
<protein>
    <recommendedName>
        <fullName evidence="5">Peptidase</fullName>
    </recommendedName>
</protein>
<keyword evidence="4" id="KW-1185">Reference proteome</keyword>
<keyword evidence="2" id="KW-0812">Transmembrane</keyword>
<feature type="compositionally biased region" description="Low complexity" evidence="1">
    <location>
        <begin position="172"/>
        <end position="181"/>
    </location>
</feature>
<sequence>MTPSGQSRAARMRPLAVVTILAAGAVALIGSTQTWAVARLADGDLDVSGATAIPVLQPLTLTALALGLVLTLVGRVLRYVLGGLAVVVAAVLGWLSAPMVVDPPVASVAAAVAERTGLAGVEAAEAVVSGISPTPWPLVTLAAAAVLAVAGLVVLATAHTWARGGRRFATGTTTAAQEQAGPLDAVDSWDDLSRGDDPTR</sequence>
<dbReference type="InterPro" id="IPR019051">
    <property type="entry name" value="Trp_biosyn_TM_oprn/chp"/>
</dbReference>
<evidence type="ECO:0000313" key="4">
    <source>
        <dbReference type="Proteomes" id="UP001410795"/>
    </source>
</evidence>
<keyword evidence="2" id="KW-1133">Transmembrane helix</keyword>
<feature type="transmembrane region" description="Helical" evidence="2">
    <location>
        <begin position="138"/>
        <end position="158"/>
    </location>
</feature>
<dbReference type="Proteomes" id="UP001410795">
    <property type="component" value="Unassembled WGS sequence"/>
</dbReference>
<evidence type="ECO:0008006" key="5">
    <source>
        <dbReference type="Google" id="ProtNLM"/>
    </source>
</evidence>
<evidence type="ECO:0000256" key="1">
    <source>
        <dbReference type="SAM" id="MobiDB-lite"/>
    </source>
</evidence>
<comment type="caution">
    <text evidence="3">The sequence shown here is derived from an EMBL/GenBank/DDBJ whole genome shotgun (WGS) entry which is preliminary data.</text>
</comment>
<name>A0ABP7B2K7_9MICO</name>
<proteinExistence type="predicted"/>
<gene>
    <name evidence="3" type="ORF">GCM10022202_01040</name>
</gene>
<feature type="region of interest" description="Disordered" evidence="1">
    <location>
        <begin position="172"/>
        <end position="200"/>
    </location>
</feature>